<keyword evidence="3" id="KW-1185">Reference proteome</keyword>
<dbReference type="PANTHER" id="PTHR39335">
    <property type="entry name" value="BLL4220 PROTEIN"/>
    <property type="match status" value="1"/>
</dbReference>
<protein>
    <recommendedName>
        <fullName evidence="4">Lipoprotein with Yx(FWY)xxD motif</fullName>
    </recommendedName>
</protein>
<organism evidence="2 3">
    <name type="scientific">Microvirga splendida</name>
    <dbReference type="NCBI Taxonomy" id="2795727"/>
    <lineage>
        <taxon>Bacteria</taxon>
        <taxon>Pseudomonadati</taxon>
        <taxon>Pseudomonadota</taxon>
        <taxon>Alphaproteobacteria</taxon>
        <taxon>Hyphomicrobiales</taxon>
        <taxon>Methylobacteriaceae</taxon>
        <taxon>Microvirga</taxon>
    </lineage>
</organism>
<evidence type="ECO:0008006" key="4">
    <source>
        <dbReference type="Google" id="ProtNLM"/>
    </source>
</evidence>
<feature type="chain" id="PRO_5046737481" description="Lipoprotein with Yx(FWY)xxD motif" evidence="1">
    <location>
        <begin position="23"/>
        <end position="150"/>
    </location>
</feature>
<proteinExistence type="predicted"/>
<reference evidence="3" key="1">
    <citation type="submission" date="2020-12" db="EMBL/GenBank/DDBJ databases">
        <title>Hymenobacter sp.</title>
        <authorList>
            <person name="Kim M.K."/>
        </authorList>
    </citation>
    <scope>NUCLEOTIDE SEQUENCE [LARGE SCALE GENOMIC DNA]</scope>
    <source>
        <strain evidence="3">BT325</strain>
    </source>
</reference>
<dbReference type="PANTHER" id="PTHR39335:SF1">
    <property type="entry name" value="BLL4220 PROTEIN"/>
    <property type="match status" value="1"/>
</dbReference>
<feature type="signal peptide" evidence="1">
    <location>
        <begin position="1"/>
        <end position="22"/>
    </location>
</feature>
<gene>
    <name evidence="2" type="ORF">JAO75_16865</name>
</gene>
<evidence type="ECO:0000313" key="2">
    <source>
        <dbReference type="EMBL" id="MBJ6127075.1"/>
    </source>
</evidence>
<evidence type="ECO:0000313" key="3">
    <source>
        <dbReference type="Proteomes" id="UP000620670"/>
    </source>
</evidence>
<comment type="caution">
    <text evidence="2">The sequence shown here is derived from an EMBL/GenBank/DDBJ whole genome shotgun (WGS) entry which is preliminary data.</text>
</comment>
<dbReference type="EMBL" id="JAELXT010000020">
    <property type="protein sequence ID" value="MBJ6127075.1"/>
    <property type="molecule type" value="Genomic_DNA"/>
</dbReference>
<dbReference type="InterPro" id="IPR005297">
    <property type="entry name" value="Lipoprotein_repeat"/>
</dbReference>
<dbReference type="RefSeq" id="WP_199050305.1">
    <property type="nucleotide sequence ID" value="NZ_JAELXT010000020.1"/>
</dbReference>
<evidence type="ECO:0000256" key="1">
    <source>
        <dbReference type="SAM" id="SignalP"/>
    </source>
</evidence>
<sequence>MLRTTTVLALAAAAVLMGPVLAQTSAAAKLQAERQQPYGEYLVDADGRALYMFEKDPKGESTCYDACAAVWPPMLTSGKPQTEQAVKDALVGTVERKGGQTQVTYNGMPLYYYAKDQGSGTATGQDVHDQFGEWYLVSPAGQKIEKEKKS</sequence>
<keyword evidence="1" id="KW-0732">Signal</keyword>
<accession>A0ABS0Y442</accession>
<dbReference type="Pfam" id="PF03640">
    <property type="entry name" value="Lipoprotein_15"/>
    <property type="match status" value="2"/>
</dbReference>
<dbReference type="Proteomes" id="UP000620670">
    <property type="component" value="Unassembled WGS sequence"/>
</dbReference>
<name>A0ABS0Y442_9HYPH</name>